<dbReference type="SMR" id="A0A4W2FVJ9"/>
<name>A0A4W2FVJ9_BOBOX</name>
<proteinExistence type="predicted"/>
<evidence type="ECO:0000313" key="1">
    <source>
        <dbReference type="Ensembl" id="ENSBIXP00005009452.1"/>
    </source>
</evidence>
<dbReference type="OMA" id="FLECEKM"/>
<dbReference type="Ensembl" id="ENSBIXT00005044691.1">
    <property type="protein sequence ID" value="ENSBIXP00005009452.1"/>
    <property type="gene ID" value="ENSBIXG00005014345.1"/>
</dbReference>
<dbReference type="GeneTree" id="ENSGT00950000185080"/>
<protein>
    <submittedName>
        <fullName evidence="1">Uncharacterized protein</fullName>
    </submittedName>
</protein>
<accession>A0A4W2FVJ9</accession>
<dbReference type="Ensembl" id="ENSBIXT00000053822.1">
    <property type="protein sequence ID" value="ENSBIXP00000026309.1"/>
    <property type="gene ID" value="ENSBIXG00000030260.1"/>
</dbReference>
<reference evidence="2 3" key="1">
    <citation type="submission" date="2018-11" db="EMBL/GenBank/DDBJ databases">
        <title>Haplotype-resolved cattle genomes.</title>
        <authorList>
            <person name="Low W.Y."/>
            <person name="Tearle R."/>
            <person name="Bickhart D.M."/>
            <person name="Rosen B.D."/>
            <person name="Koren S."/>
            <person name="Rhie A."/>
            <person name="Hiendleder S."/>
            <person name="Phillippy A.M."/>
            <person name="Smith T.P.L."/>
            <person name="Williams J.L."/>
        </authorList>
    </citation>
    <scope>NUCLEOTIDE SEQUENCE [LARGE SCALE GENOMIC DNA]</scope>
</reference>
<organism evidence="1 3">
    <name type="scientific">Bos indicus x Bos taurus</name>
    <name type="common">Hybrid cattle</name>
    <dbReference type="NCBI Taxonomy" id="30522"/>
    <lineage>
        <taxon>Eukaryota</taxon>
        <taxon>Metazoa</taxon>
        <taxon>Chordata</taxon>
        <taxon>Craniata</taxon>
        <taxon>Vertebrata</taxon>
        <taxon>Euteleostomi</taxon>
        <taxon>Mammalia</taxon>
        <taxon>Eutheria</taxon>
        <taxon>Laurasiatheria</taxon>
        <taxon>Artiodactyla</taxon>
        <taxon>Ruminantia</taxon>
        <taxon>Pecora</taxon>
        <taxon>Bovidae</taxon>
        <taxon>Bovinae</taxon>
        <taxon>Bos</taxon>
    </lineage>
</organism>
<sequence length="56" mass="6565">MPYLLFIFHLPSFIGKRKRKNLECEKMGGACKYQNTHGCIIMSGECKSWKKHCCRL</sequence>
<evidence type="ECO:0000313" key="3">
    <source>
        <dbReference type="Proteomes" id="UP000429181"/>
    </source>
</evidence>
<evidence type="ECO:0000313" key="2">
    <source>
        <dbReference type="Proteomes" id="UP000314981"/>
    </source>
</evidence>
<dbReference type="AlphaFoldDB" id="A0A4W2FVJ9"/>
<dbReference type="Proteomes" id="UP000429181">
    <property type="component" value="Unassembled WGS sequence"/>
</dbReference>
<dbReference type="Proteomes" id="UP000314981">
    <property type="component" value="Unassembled WGS sequence"/>
</dbReference>
<keyword evidence="2" id="KW-1185">Reference proteome</keyword>
<reference evidence="1" key="2">
    <citation type="submission" date="2025-05" db="UniProtKB">
        <authorList>
            <consortium name="Ensembl"/>
        </authorList>
    </citation>
    <scope>IDENTIFICATION</scope>
</reference>